<feature type="region of interest" description="Disordered" evidence="1">
    <location>
        <begin position="162"/>
        <end position="181"/>
    </location>
</feature>
<protein>
    <submittedName>
        <fullName evidence="2">Uncharacterized protein</fullName>
    </submittedName>
</protein>
<name>A0A6J4LN58_9GAMM</name>
<sequence length="181" mass="19224">AGLPSHRSVACDPRPVAHPHRRGPRRAGRALPRWAAGAGTVCRLPVGHAPHGHRVRIDTRAADRAGHPGTQRAAAGRPRRARPGPAGAGAARVRQRGALAWRALRDRGLRAGRRHAAGHPARPRAAARVPAIARAPRGTLARRAGGARMLFRHRGARAVRGCPQHVRGGRGQLRARGPETV</sequence>
<dbReference type="AlphaFoldDB" id="A0A6J4LN58"/>
<dbReference type="EMBL" id="CADCUA010000482">
    <property type="protein sequence ID" value="CAA9337288.1"/>
    <property type="molecule type" value="Genomic_DNA"/>
</dbReference>
<gene>
    <name evidence="2" type="ORF">AVDCRST_MAG71-2050</name>
</gene>
<feature type="compositionally biased region" description="Low complexity" evidence="1">
    <location>
        <begin position="83"/>
        <end position="94"/>
    </location>
</feature>
<feature type="region of interest" description="Disordered" evidence="1">
    <location>
        <begin position="1"/>
        <end position="31"/>
    </location>
</feature>
<evidence type="ECO:0000313" key="2">
    <source>
        <dbReference type="EMBL" id="CAA9337288.1"/>
    </source>
</evidence>
<feature type="region of interest" description="Disordered" evidence="1">
    <location>
        <begin position="60"/>
        <end position="94"/>
    </location>
</feature>
<organism evidence="2">
    <name type="scientific">uncultured Lysobacter sp</name>
    <dbReference type="NCBI Taxonomy" id="271060"/>
    <lineage>
        <taxon>Bacteria</taxon>
        <taxon>Pseudomonadati</taxon>
        <taxon>Pseudomonadota</taxon>
        <taxon>Gammaproteobacteria</taxon>
        <taxon>Lysobacterales</taxon>
        <taxon>Lysobacteraceae</taxon>
        <taxon>Lysobacter</taxon>
        <taxon>environmental samples</taxon>
    </lineage>
</organism>
<feature type="non-terminal residue" evidence="2">
    <location>
        <position position="1"/>
    </location>
</feature>
<reference evidence="2" key="1">
    <citation type="submission" date="2020-02" db="EMBL/GenBank/DDBJ databases">
        <authorList>
            <person name="Meier V. D."/>
        </authorList>
    </citation>
    <scope>NUCLEOTIDE SEQUENCE</scope>
    <source>
        <strain evidence="2">AVDCRST_MAG71</strain>
    </source>
</reference>
<feature type="compositionally biased region" description="Basic residues" evidence="1">
    <location>
        <begin position="17"/>
        <end position="28"/>
    </location>
</feature>
<accession>A0A6J4LN58</accession>
<evidence type="ECO:0000256" key="1">
    <source>
        <dbReference type="SAM" id="MobiDB-lite"/>
    </source>
</evidence>
<feature type="non-terminal residue" evidence="2">
    <location>
        <position position="181"/>
    </location>
</feature>
<proteinExistence type="predicted"/>